<keyword evidence="1" id="KW-0812">Transmembrane</keyword>
<reference evidence="2" key="1">
    <citation type="submission" date="2020-11" db="EMBL/GenBank/DDBJ databases">
        <authorList>
            <consortium name="DOE Joint Genome Institute"/>
            <person name="Ahrendt S."/>
            <person name="Riley R."/>
            <person name="Andreopoulos W."/>
            <person name="Labutti K."/>
            <person name="Pangilinan J."/>
            <person name="Ruiz-Duenas F.J."/>
            <person name="Barrasa J.M."/>
            <person name="Sanchez-Garcia M."/>
            <person name="Camarero S."/>
            <person name="Miyauchi S."/>
            <person name="Serrano A."/>
            <person name="Linde D."/>
            <person name="Babiker R."/>
            <person name="Drula E."/>
            <person name="Ayuso-Fernandez I."/>
            <person name="Pacheco R."/>
            <person name="Padilla G."/>
            <person name="Ferreira P."/>
            <person name="Barriuso J."/>
            <person name="Kellner H."/>
            <person name="Castanera R."/>
            <person name="Alfaro M."/>
            <person name="Ramirez L."/>
            <person name="Pisabarro A.G."/>
            <person name="Kuo A."/>
            <person name="Tritt A."/>
            <person name="Lipzen A."/>
            <person name="He G."/>
            <person name="Yan M."/>
            <person name="Ng V."/>
            <person name="Cullen D."/>
            <person name="Martin F."/>
            <person name="Rosso M.-N."/>
            <person name="Henrissat B."/>
            <person name="Hibbett D."/>
            <person name="Martinez A.T."/>
            <person name="Grigoriev I.V."/>
        </authorList>
    </citation>
    <scope>NUCLEOTIDE SEQUENCE</scope>
    <source>
        <strain evidence="2">CBS 506.95</strain>
    </source>
</reference>
<gene>
    <name evidence="2" type="ORF">CPB83DRAFT_851900</name>
</gene>
<evidence type="ECO:0000256" key="1">
    <source>
        <dbReference type="SAM" id="Phobius"/>
    </source>
</evidence>
<proteinExistence type="predicted"/>
<keyword evidence="1" id="KW-1133">Transmembrane helix</keyword>
<dbReference type="OrthoDB" id="3038990at2759"/>
<sequence length="163" mass="18526">MFYPSFVSPLNSGTNFTPSILMGFDTCIVIAVMYKIDIGYLSEQESKKRWWIRVRLVFTRKSITKLSVRFLQDNLVYYMMTVLLKALQIVIMYFVGPMLAPATVCLDAVFVCILTCKIFRDLKLGLSGLIPSHKNTLTTGQFSSLQFGPPHVNHRISSSNHHV</sequence>
<accession>A0A9P6EHW2</accession>
<name>A0A9P6EHW2_9AGAR</name>
<dbReference type="AlphaFoldDB" id="A0A9P6EHW2"/>
<feature type="transmembrane region" description="Helical" evidence="1">
    <location>
        <begin position="20"/>
        <end position="41"/>
    </location>
</feature>
<keyword evidence="3" id="KW-1185">Reference proteome</keyword>
<comment type="caution">
    <text evidence="2">The sequence shown here is derived from an EMBL/GenBank/DDBJ whole genome shotgun (WGS) entry which is preliminary data.</text>
</comment>
<dbReference type="Proteomes" id="UP000807306">
    <property type="component" value="Unassembled WGS sequence"/>
</dbReference>
<feature type="transmembrane region" description="Helical" evidence="1">
    <location>
        <begin position="75"/>
        <end position="94"/>
    </location>
</feature>
<evidence type="ECO:0000313" key="2">
    <source>
        <dbReference type="EMBL" id="KAF9529961.1"/>
    </source>
</evidence>
<organism evidence="2 3">
    <name type="scientific">Crepidotus variabilis</name>
    <dbReference type="NCBI Taxonomy" id="179855"/>
    <lineage>
        <taxon>Eukaryota</taxon>
        <taxon>Fungi</taxon>
        <taxon>Dikarya</taxon>
        <taxon>Basidiomycota</taxon>
        <taxon>Agaricomycotina</taxon>
        <taxon>Agaricomycetes</taxon>
        <taxon>Agaricomycetidae</taxon>
        <taxon>Agaricales</taxon>
        <taxon>Agaricineae</taxon>
        <taxon>Crepidotaceae</taxon>
        <taxon>Crepidotus</taxon>
    </lineage>
</organism>
<evidence type="ECO:0000313" key="3">
    <source>
        <dbReference type="Proteomes" id="UP000807306"/>
    </source>
</evidence>
<keyword evidence="1" id="KW-0472">Membrane</keyword>
<protein>
    <submittedName>
        <fullName evidence="2">Uncharacterized protein</fullName>
    </submittedName>
</protein>
<dbReference type="EMBL" id="MU157843">
    <property type="protein sequence ID" value="KAF9529961.1"/>
    <property type="molecule type" value="Genomic_DNA"/>
</dbReference>